<dbReference type="InterPro" id="IPR025847">
    <property type="entry name" value="MEDS_domain"/>
</dbReference>
<comment type="caution">
    <text evidence="9">The sequence shown here is derived from an EMBL/GenBank/DDBJ whole genome shotgun (WGS) entry which is preliminary data.</text>
</comment>
<evidence type="ECO:0000259" key="8">
    <source>
        <dbReference type="PROSITE" id="PS50109"/>
    </source>
</evidence>
<keyword evidence="7" id="KW-0067">ATP-binding</keyword>
<dbReference type="Pfam" id="PF07568">
    <property type="entry name" value="HisKA_2"/>
    <property type="match status" value="1"/>
</dbReference>
<keyword evidence="5" id="KW-0547">Nucleotide-binding</keyword>
<evidence type="ECO:0000313" key="9">
    <source>
        <dbReference type="EMBL" id="MFC1455192.1"/>
    </source>
</evidence>
<gene>
    <name evidence="9" type="ORF">ACETIH_00235</name>
</gene>
<keyword evidence="4 9" id="KW-0808">Transferase</keyword>
<dbReference type="SUPFAM" id="SSF55874">
    <property type="entry name" value="ATPase domain of HSP90 chaperone/DNA topoisomerase II/histidine kinase"/>
    <property type="match status" value="1"/>
</dbReference>
<evidence type="ECO:0000256" key="7">
    <source>
        <dbReference type="ARBA" id="ARBA00022840"/>
    </source>
</evidence>
<dbReference type="Gene3D" id="3.30.565.10">
    <property type="entry name" value="Histidine kinase-like ATPase, C-terminal domain"/>
    <property type="match status" value="1"/>
</dbReference>
<sequence length="423" mass="47876">MTRTPSGIQAVGDLPWGTHFCQFYEDRSDLADALVPYFKKGLENNEKCLWVTSEPFGREDARASLRAAVPDLDQREARGQIEIIDFQNWYLRAGNLDADETVSQWLGRAHAAVGEGYSGLRLTGNTFWLECDGFDEFADYENKVNREFSSQPILALCSYCLDRCRPTDVLEVVRNHQFALTRRRGSWEVIEDASLKQARSELESLNSELERRVLDRTNALERALHDKNELFREVHHRVRNNLQIISSLVRMKLRQTRSEDIKEGYTDILGRVDAIALVHDALYASDELTKVPVSNYLKKLCDSLVQLRGREDRIFIRLEAEDADIGLDKAVTLGLITTELVTNALKHAFPHGRRGEILVRFGCKSRKCTLVVSDDGVGLASKQSDRQSRSGLRLVASLALQLGAELRETSEPGTTIHLQFPQS</sequence>
<dbReference type="PANTHER" id="PTHR41523:SF8">
    <property type="entry name" value="ETHYLENE RESPONSE SENSOR PROTEIN"/>
    <property type="match status" value="1"/>
</dbReference>
<evidence type="ECO:0000256" key="6">
    <source>
        <dbReference type="ARBA" id="ARBA00022777"/>
    </source>
</evidence>
<keyword evidence="10" id="KW-1185">Reference proteome</keyword>
<dbReference type="Proteomes" id="UP001593940">
    <property type="component" value="Unassembled WGS sequence"/>
</dbReference>
<dbReference type="PANTHER" id="PTHR41523">
    <property type="entry name" value="TWO-COMPONENT SYSTEM SENSOR PROTEIN"/>
    <property type="match status" value="1"/>
</dbReference>
<evidence type="ECO:0000256" key="4">
    <source>
        <dbReference type="ARBA" id="ARBA00022679"/>
    </source>
</evidence>
<dbReference type="EC" id="2.7.13.3" evidence="2"/>
<accession>A0ABV6Y2D3</accession>
<dbReference type="InterPro" id="IPR011495">
    <property type="entry name" value="Sig_transdc_His_kin_sub2_dim/P"/>
</dbReference>
<proteinExistence type="predicted"/>
<dbReference type="Pfam" id="PF02518">
    <property type="entry name" value="HATPase_c"/>
    <property type="match status" value="1"/>
</dbReference>
<dbReference type="Gene3D" id="3.30.450.20">
    <property type="entry name" value="PAS domain"/>
    <property type="match status" value="1"/>
</dbReference>
<dbReference type="Pfam" id="PF14417">
    <property type="entry name" value="MEDS"/>
    <property type="match status" value="1"/>
</dbReference>
<dbReference type="InterPro" id="IPR005467">
    <property type="entry name" value="His_kinase_dom"/>
</dbReference>
<evidence type="ECO:0000313" key="10">
    <source>
        <dbReference type="Proteomes" id="UP001593940"/>
    </source>
</evidence>
<evidence type="ECO:0000256" key="1">
    <source>
        <dbReference type="ARBA" id="ARBA00000085"/>
    </source>
</evidence>
<keyword evidence="3" id="KW-0597">Phosphoprotein</keyword>
<dbReference type="InterPro" id="IPR036890">
    <property type="entry name" value="HATPase_C_sf"/>
</dbReference>
<dbReference type="GO" id="GO:0004673">
    <property type="term" value="F:protein histidine kinase activity"/>
    <property type="evidence" value="ECO:0007669"/>
    <property type="project" value="UniProtKB-EC"/>
</dbReference>
<evidence type="ECO:0000256" key="2">
    <source>
        <dbReference type="ARBA" id="ARBA00012438"/>
    </source>
</evidence>
<reference evidence="9 10" key="1">
    <citation type="submission" date="2024-09" db="EMBL/GenBank/DDBJ databases">
        <title>Nodulacao em especies de Leguminosae Basais da Amazonia e Caracterizacao dos Rizobios e Bacterias Associadas aos Nodulos.</title>
        <authorList>
            <person name="Jambeiro I.C.A."/>
            <person name="Lopes I.S."/>
            <person name="Aguiar E.R.G.R."/>
            <person name="Santos A.F.J."/>
            <person name="Dos Santos J.M.F."/>
            <person name="Gross E."/>
        </authorList>
    </citation>
    <scope>NUCLEOTIDE SEQUENCE [LARGE SCALE GENOMIC DNA]</scope>
    <source>
        <strain evidence="9 10">BRUESC1165</strain>
    </source>
</reference>
<comment type="catalytic activity">
    <reaction evidence="1">
        <text>ATP + protein L-histidine = ADP + protein N-phospho-L-histidine.</text>
        <dbReference type="EC" id="2.7.13.3"/>
    </reaction>
</comment>
<organism evidence="9 10">
    <name type="scientific">Microvirga arabica</name>
    <dbReference type="NCBI Taxonomy" id="1128671"/>
    <lineage>
        <taxon>Bacteria</taxon>
        <taxon>Pseudomonadati</taxon>
        <taxon>Pseudomonadota</taxon>
        <taxon>Alphaproteobacteria</taxon>
        <taxon>Hyphomicrobiales</taxon>
        <taxon>Methylobacteriaceae</taxon>
        <taxon>Microvirga</taxon>
    </lineage>
</organism>
<name>A0ABV6Y2D3_9HYPH</name>
<dbReference type="PROSITE" id="PS50109">
    <property type="entry name" value="HIS_KIN"/>
    <property type="match status" value="1"/>
</dbReference>
<dbReference type="EMBL" id="JBHOMY010000001">
    <property type="protein sequence ID" value="MFC1455192.1"/>
    <property type="molecule type" value="Genomic_DNA"/>
</dbReference>
<evidence type="ECO:0000256" key="5">
    <source>
        <dbReference type="ARBA" id="ARBA00022741"/>
    </source>
</evidence>
<feature type="domain" description="Histidine kinase" evidence="8">
    <location>
        <begin position="233"/>
        <end position="423"/>
    </location>
</feature>
<dbReference type="RefSeq" id="WP_203274663.1">
    <property type="nucleotide sequence ID" value="NZ_JAFBID010000075.1"/>
</dbReference>
<evidence type="ECO:0000256" key="3">
    <source>
        <dbReference type="ARBA" id="ARBA00022553"/>
    </source>
</evidence>
<dbReference type="SMART" id="SM00387">
    <property type="entry name" value="HATPase_c"/>
    <property type="match status" value="1"/>
</dbReference>
<protein>
    <recommendedName>
        <fullName evidence="2">histidine kinase</fullName>
        <ecNumber evidence="2">2.7.13.3</ecNumber>
    </recommendedName>
</protein>
<keyword evidence="6 9" id="KW-0418">Kinase</keyword>
<dbReference type="InterPro" id="IPR003594">
    <property type="entry name" value="HATPase_dom"/>
</dbReference>